<protein>
    <submittedName>
        <fullName evidence="1">Phosphoenolpyruvate guanylyltransferase</fullName>
        <ecNumber evidence="1">2.7.7.68</ecNumber>
    </submittedName>
</protein>
<proteinExistence type="predicted"/>
<name>A0A6M4H0G8_9PROT</name>
<keyword evidence="1" id="KW-0548">Nucleotidyltransferase</keyword>
<keyword evidence="1" id="KW-0670">Pyruvate</keyword>
<dbReference type="PANTHER" id="PTHR36529">
    <property type="entry name" value="SLL1095 PROTEIN"/>
    <property type="match status" value="1"/>
</dbReference>
<keyword evidence="2" id="KW-1185">Reference proteome</keyword>
<evidence type="ECO:0000313" key="1">
    <source>
        <dbReference type="EMBL" id="QJR12825.1"/>
    </source>
</evidence>
<sequence length="214" mass="22577">MTAAPPEARARVAVFAKAPVPGLVKTRLATLLGADGAAALHAGLVRRALSTAVESRLGPVELWCAPDATHSFFSRCAELFGATLHVQEGDDLGSRMAAAFEHGLAAGDRVVLIGSDCPVLKPSDLRDAAAAVATHDVAFAPAEDGGYVLVALSRKLPALFEGVSWGTSAVMGQTRTRVAELGVRCKELPMRWDVDRPEDFARLQLEGRLPEVLS</sequence>
<dbReference type="NCBIfam" id="TIGR04282">
    <property type="entry name" value="glyco_like_cofC"/>
    <property type="match status" value="1"/>
</dbReference>
<keyword evidence="1" id="KW-0808">Transferase</keyword>
<dbReference type="InterPro" id="IPR018641">
    <property type="entry name" value="Trfase_1_rSAM/seldom-assoc"/>
</dbReference>
<gene>
    <name evidence="1" type="primary">fbiD</name>
    <name evidence="1" type="ORF">DSM104443_03918</name>
</gene>
<dbReference type="KEGG" id="uru:DSM104443_03918"/>
<dbReference type="AlphaFoldDB" id="A0A6M4H0G8"/>
<dbReference type="EC" id="2.7.7.68" evidence="1"/>
<organism evidence="1 2">
    <name type="scientific">Usitatibacter rugosus</name>
    <dbReference type="NCBI Taxonomy" id="2732067"/>
    <lineage>
        <taxon>Bacteria</taxon>
        <taxon>Pseudomonadati</taxon>
        <taxon>Pseudomonadota</taxon>
        <taxon>Betaproteobacteria</taxon>
        <taxon>Nitrosomonadales</taxon>
        <taxon>Usitatibacteraceae</taxon>
        <taxon>Usitatibacter</taxon>
    </lineage>
</organism>
<dbReference type="InterPro" id="IPR029044">
    <property type="entry name" value="Nucleotide-diphossugar_trans"/>
</dbReference>
<dbReference type="GO" id="GO:0043814">
    <property type="term" value="F:phospholactate guanylyltransferase activity"/>
    <property type="evidence" value="ECO:0007669"/>
    <property type="project" value="UniProtKB-EC"/>
</dbReference>
<dbReference type="EMBL" id="CP053069">
    <property type="protein sequence ID" value="QJR12825.1"/>
    <property type="molecule type" value="Genomic_DNA"/>
</dbReference>
<dbReference type="Proteomes" id="UP000501534">
    <property type="component" value="Chromosome"/>
</dbReference>
<reference evidence="1 2" key="1">
    <citation type="submission" date="2020-04" db="EMBL/GenBank/DDBJ databases">
        <title>Usitatibacter rugosus gen. nov., sp. nov. and Usitatibacter palustris sp. nov., novel members of Usitatibacteraceae fam. nov. within the order Nitrosomonadales isolated from soil.</title>
        <authorList>
            <person name="Huber K.J."/>
            <person name="Neumann-Schaal M."/>
            <person name="Geppert A."/>
            <person name="Luckner M."/>
            <person name="Wanner G."/>
            <person name="Overmann J."/>
        </authorList>
    </citation>
    <scope>NUCLEOTIDE SEQUENCE [LARGE SCALE GENOMIC DNA]</scope>
    <source>
        <strain evidence="1 2">0125_3</strain>
    </source>
</reference>
<dbReference type="PANTHER" id="PTHR36529:SF1">
    <property type="entry name" value="GLYCOSYLTRANSFERASE"/>
    <property type="match status" value="1"/>
</dbReference>
<accession>A0A6M4H0G8</accession>
<dbReference type="SUPFAM" id="SSF53448">
    <property type="entry name" value="Nucleotide-diphospho-sugar transferases"/>
    <property type="match status" value="1"/>
</dbReference>
<dbReference type="RefSeq" id="WP_171095360.1">
    <property type="nucleotide sequence ID" value="NZ_CP053069.1"/>
</dbReference>
<dbReference type="Pfam" id="PF09837">
    <property type="entry name" value="DUF2064"/>
    <property type="match status" value="1"/>
</dbReference>
<dbReference type="Gene3D" id="3.90.550.10">
    <property type="entry name" value="Spore Coat Polysaccharide Biosynthesis Protein SpsA, Chain A"/>
    <property type="match status" value="1"/>
</dbReference>
<evidence type="ECO:0000313" key="2">
    <source>
        <dbReference type="Proteomes" id="UP000501534"/>
    </source>
</evidence>